<comment type="caution">
    <text evidence="7">The sequence shown here is derived from an EMBL/GenBank/DDBJ whole genome shotgun (WGS) entry which is preliminary data.</text>
</comment>
<accession>A0A1F5RCD6</accession>
<dbReference type="EMBL" id="MFFM01000034">
    <property type="protein sequence ID" value="OGF12105.1"/>
    <property type="molecule type" value="Genomic_DNA"/>
</dbReference>
<evidence type="ECO:0008006" key="9">
    <source>
        <dbReference type="Google" id="ProtNLM"/>
    </source>
</evidence>
<dbReference type="SUPFAM" id="SSF54862">
    <property type="entry name" value="4Fe-4S ferredoxins"/>
    <property type="match status" value="1"/>
</dbReference>
<keyword evidence="4" id="KW-0411">Iron-sulfur</keyword>
<evidence type="ECO:0000256" key="2">
    <source>
        <dbReference type="ARBA" id="ARBA00022723"/>
    </source>
</evidence>
<feature type="domain" description="4Fe-4S ferredoxin-type" evidence="6">
    <location>
        <begin position="229"/>
        <end position="258"/>
    </location>
</feature>
<gene>
    <name evidence="7" type="ORF">A2024_03710</name>
</gene>
<proteinExistence type="predicted"/>
<evidence type="ECO:0000259" key="5">
    <source>
        <dbReference type="PROSITE" id="PS50902"/>
    </source>
</evidence>
<evidence type="ECO:0000313" key="8">
    <source>
        <dbReference type="Proteomes" id="UP000177230"/>
    </source>
</evidence>
<evidence type="ECO:0000259" key="6">
    <source>
        <dbReference type="PROSITE" id="PS51379"/>
    </source>
</evidence>
<dbReference type="NCBIfam" id="NF038196">
    <property type="entry name" value="ferrodoxin_EFR1"/>
    <property type="match status" value="1"/>
</dbReference>
<dbReference type="PROSITE" id="PS00198">
    <property type="entry name" value="4FE4S_FER_1"/>
    <property type="match status" value="2"/>
</dbReference>
<evidence type="ECO:0000256" key="4">
    <source>
        <dbReference type="ARBA" id="ARBA00023014"/>
    </source>
</evidence>
<keyword evidence="3" id="KW-0408">Iron</keyword>
<dbReference type="PROSITE" id="PS50902">
    <property type="entry name" value="FLAVODOXIN_LIKE"/>
    <property type="match status" value="1"/>
</dbReference>
<dbReference type="SUPFAM" id="SSF52218">
    <property type="entry name" value="Flavoproteins"/>
    <property type="match status" value="1"/>
</dbReference>
<dbReference type="Gene3D" id="3.30.70.20">
    <property type="match status" value="1"/>
</dbReference>
<evidence type="ECO:0000256" key="3">
    <source>
        <dbReference type="ARBA" id="ARBA00023004"/>
    </source>
</evidence>
<dbReference type="PROSITE" id="PS00201">
    <property type="entry name" value="FLAVODOXIN"/>
    <property type="match status" value="1"/>
</dbReference>
<dbReference type="InterPro" id="IPR017896">
    <property type="entry name" value="4Fe4S_Fe-S-bd"/>
</dbReference>
<dbReference type="GO" id="GO:0010181">
    <property type="term" value="F:FMN binding"/>
    <property type="evidence" value="ECO:0007669"/>
    <property type="project" value="InterPro"/>
</dbReference>
<dbReference type="InterPro" id="IPR050572">
    <property type="entry name" value="Fe-S_Ferredoxin"/>
</dbReference>
<dbReference type="PROSITE" id="PS51379">
    <property type="entry name" value="4FE4S_FER_2"/>
    <property type="match status" value="2"/>
</dbReference>
<dbReference type="AlphaFoldDB" id="A0A1F5RCD6"/>
<name>A0A1F5RCD6_9BACT</name>
<dbReference type="Pfam" id="PF00258">
    <property type="entry name" value="Flavodoxin_1"/>
    <property type="match status" value="1"/>
</dbReference>
<dbReference type="InterPro" id="IPR008254">
    <property type="entry name" value="Flavodoxin/NO_synth"/>
</dbReference>
<dbReference type="Proteomes" id="UP000177230">
    <property type="component" value="Unassembled WGS sequence"/>
</dbReference>
<dbReference type="InterPro" id="IPR029039">
    <property type="entry name" value="Flavoprotein-like_sf"/>
</dbReference>
<dbReference type="InterPro" id="IPR017900">
    <property type="entry name" value="4Fe4S_Fe_S_CS"/>
</dbReference>
<organism evidence="7 8">
    <name type="scientific">Candidatus Edwardsbacteria bacterium GWF2_54_11</name>
    <dbReference type="NCBI Taxonomy" id="1817851"/>
    <lineage>
        <taxon>Bacteria</taxon>
        <taxon>Candidatus Edwardsiibacteriota</taxon>
    </lineage>
</organism>
<sequence>MRVCLVYFSQTGNTQKIAQAIQEQMAEAAGDCAMLRLEEADPAIFSNYDLVGCGLPAFYFREPINVNHFFNDMPGQGTAGRPKPFFFFVTHGGTPGDVYSRIDRLAASRGLETLGFFQCLGVDTYPPFADRKPLTAQGHPDQKDLFQARTFAKDIIHRAGVYLDRGELKRPKIPGNWISRTVAGLFSERKIRLRMRQHLLPAKKIRQNKCTLCGLCLESCPQGIISLNPYPVIDQSNCIACYHCQRICPAGAIECDWRIFKLMTGEYFRPGKKGTSLD</sequence>
<feature type="domain" description="Flavodoxin-like" evidence="5">
    <location>
        <begin position="3"/>
        <end position="156"/>
    </location>
</feature>
<evidence type="ECO:0000256" key="1">
    <source>
        <dbReference type="ARBA" id="ARBA00022485"/>
    </source>
</evidence>
<evidence type="ECO:0000313" key="7">
    <source>
        <dbReference type="EMBL" id="OGF12105.1"/>
    </source>
</evidence>
<dbReference type="PANTHER" id="PTHR43687">
    <property type="entry name" value="ADENYLYLSULFATE REDUCTASE, BETA SUBUNIT"/>
    <property type="match status" value="1"/>
</dbReference>
<dbReference type="GO" id="GO:0046872">
    <property type="term" value="F:metal ion binding"/>
    <property type="evidence" value="ECO:0007669"/>
    <property type="project" value="UniProtKB-KW"/>
</dbReference>
<keyword evidence="1" id="KW-0004">4Fe-4S</keyword>
<keyword evidence="2" id="KW-0479">Metal-binding</keyword>
<reference evidence="7 8" key="1">
    <citation type="journal article" date="2016" name="Nat. Commun.">
        <title>Thousands of microbial genomes shed light on interconnected biogeochemical processes in an aquifer system.</title>
        <authorList>
            <person name="Anantharaman K."/>
            <person name="Brown C.T."/>
            <person name="Hug L.A."/>
            <person name="Sharon I."/>
            <person name="Castelle C.J."/>
            <person name="Probst A.J."/>
            <person name="Thomas B.C."/>
            <person name="Singh A."/>
            <person name="Wilkins M.J."/>
            <person name="Karaoz U."/>
            <person name="Brodie E.L."/>
            <person name="Williams K.H."/>
            <person name="Hubbard S.S."/>
            <person name="Banfield J.F."/>
        </authorList>
    </citation>
    <scope>NUCLEOTIDE SEQUENCE [LARGE SCALE GENOMIC DNA]</scope>
</reference>
<dbReference type="PANTHER" id="PTHR43687:SF1">
    <property type="entry name" value="FERREDOXIN III"/>
    <property type="match status" value="1"/>
</dbReference>
<dbReference type="Gene3D" id="3.40.50.360">
    <property type="match status" value="1"/>
</dbReference>
<dbReference type="InterPro" id="IPR001226">
    <property type="entry name" value="Flavodoxin_CS"/>
</dbReference>
<dbReference type="GO" id="GO:0051539">
    <property type="term" value="F:4 iron, 4 sulfur cluster binding"/>
    <property type="evidence" value="ECO:0007669"/>
    <property type="project" value="UniProtKB-KW"/>
</dbReference>
<dbReference type="GO" id="GO:0009055">
    <property type="term" value="F:electron transfer activity"/>
    <property type="evidence" value="ECO:0007669"/>
    <property type="project" value="InterPro"/>
</dbReference>
<dbReference type="Pfam" id="PF12838">
    <property type="entry name" value="Fer4_7"/>
    <property type="match status" value="1"/>
</dbReference>
<feature type="domain" description="4Fe-4S ferredoxin-type" evidence="6">
    <location>
        <begin position="201"/>
        <end position="228"/>
    </location>
</feature>
<dbReference type="InterPro" id="IPR047964">
    <property type="entry name" value="EFR1-like"/>
</dbReference>
<protein>
    <recommendedName>
        <fullName evidence="9">4Fe-4S ferredoxin</fullName>
    </recommendedName>
</protein>